<gene>
    <name evidence="4" type="ORF">BLX24_00530</name>
</gene>
<dbReference type="OrthoDB" id="9800604at2"/>
<dbReference type="CDD" id="cd04301">
    <property type="entry name" value="NAT_SF"/>
    <property type="match status" value="1"/>
</dbReference>
<evidence type="ECO:0000259" key="3">
    <source>
        <dbReference type="PROSITE" id="PS51186"/>
    </source>
</evidence>
<sequence length="185" mass="20601">MSATNLLKNELTIDLLGLADTEALAGLALRAYQDHYLHLWLDGGEWYMNRCFNTGQLAAELADPNSRFYFIRDAGQPVGFLKINLDKTLPTAPDLSALELERIYFLASATGKGLGRFAVDFVVRLAQELNKACVWLKAMDSSEAALHFYRQNGFTVVGAERLTFAVMKPELRGMLVLSRPILSNN</sequence>
<protein>
    <recommendedName>
        <fullName evidence="3">N-acetyltransferase domain-containing protein</fullName>
    </recommendedName>
</protein>
<comment type="caution">
    <text evidence="4">The sequence shown here is derived from an EMBL/GenBank/DDBJ whole genome shotgun (WGS) entry which is preliminary data.</text>
</comment>
<dbReference type="Proteomes" id="UP000181790">
    <property type="component" value="Unassembled WGS sequence"/>
</dbReference>
<evidence type="ECO:0000256" key="2">
    <source>
        <dbReference type="ARBA" id="ARBA00023315"/>
    </source>
</evidence>
<proteinExistence type="predicted"/>
<dbReference type="InterPro" id="IPR000182">
    <property type="entry name" value="GNAT_dom"/>
</dbReference>
<reference evidence="4 5" key="1">
    <citation type="submission" date="2016-10" db="EMBL/GenBank/DDBJ databases">
        <title>Arsenicibacter rosenii gen. nov., sp. nov., an efficient arsenic-methylating bacterium isolated from an arsenic-contaminated paddy soil.</title>
        <authorList>
            <person name="Huang K."/>
        </authorList>
    </citation>
    <scope>NUCLEOTIDE SEQUENCE [LARGE SCALE GENOMIC DNA]</scope>
    <source>
        <strain evidence="4 5">SM-1</strain>
    </source>
</reference>
<feature type="domain" description="N-acetyltransferase" evidence="3">
    <location>
        <begin position="27"/>
        <end position="182"/>
    </location>
</feature>
<dbReference type="PROSITE" id="PS51186">
    <property type="entry name" value="GNAT"/>
    <property type="match status" value="1"/>
</dbReference>
<dbReference type="EMBL" id="MORL01000001">
    <property type="protein sequence ID" value="OIN61242.1"/>
    <property type="molecule type" value="Genomic_DNA"/>
</dbReference>
<keyword evidence="1" id="KW-0808">Transferase</keyword>
<dbReference type="InterPro" id="IPR016181">
    <property type="entry name" value="Acyl_CoA_acyltransferase"/>
</dbReference>
<name>A0A1S2VR47_9BACT</name>
<evidence type="ECO:0000256" key="1">
    <source>
        <dbReference type="ARBA" id="ARBA00022679"/>
    </source>
</evidence>
<dbReference type="AlphaFoldDB" id="A0A1S2VR47"/>
<organism evidence="4 5">
    <name type="scientific">Arsenicibacter rosenii</name>
    <dbReference type="NCBI Taxonomy" id="1750698"/>
    <lineage>
        <taxon>Bacteria</taxon>
        <taxon>Pseudomonadati</taxon>
        <taxon>Bacteroidota</taxon>
        <taxon>Cytophagia</taxon>
        <taxon>Cytophagales</taxon>
        <taxon>Spirosomataceae</taxon>
        <taxon>Arsenicibacter</taxon>
    </lineage>
</organism>
<evidence type="ECO:0000313" key="4">
    <source>
        <dbReference type="EMBL" id="OIN61242.1"/>
    </source>
</evidence>
<dbReference type="Gene3D" id="3.40.630.30">
    <property type="match status" value="1"/>
</dbReference>
<dbReference type="RefSeq" id="WP_071501744.1">
    <property type="nucleotide sequence ID" value="NZ_MORL01000001.1"/>
</dbReference>
<keyword evidence="5" id="KW-1185">Reference proteome</keyword>
<dbReference type="SUPFAM" id="SSF55729">
    <property type="entry name" value="Acyl-CoA N-acyltransferases (Nat)"/>
    <property type="match status" value="1"/>
</dbReference>
<dbReference type="PANTHER" id="PTHR43877:SF2">
    <property type="entry name" value="AMINOALKYLPHOSPHONATE N-ACETYLTRANSFERASE-RELATED"/>
    <property type="match status" value="1"/>
</dbReference>
<dbReference type="InterPro" id="IPR050832">
    <property type="entry name" value="Bact_Acetyltransf"/>
</dbReference>
<evidence type="ECO:0000313" key="5">
    <source>
        <dbReference type="Proteomes" id="UP000181790"/>
    </source>
</evidence>
<dbReference type="PANTHER" id="PTHR43877">
    <property type="entry name" value="AMINOALKYLPHOSPHONATE N-ACETYLTRANSFERASE-RELATED-RELATED"/>
    <property type="match status" value="1"/>
</dbReference>
<dbReference type="GO" id="GO:0016747">
    <property type="term" value="F:acyltransferase activity, transferring groups other than amino-acyl groups"/>
    <property type="evidence" value="ECO:0007669"/>
    <property type="project" value="InterPro"/>
</dbReference>
<accession>A0A1S2VR47</accession>
<dbReference type="Pfam" id="PF00583">
    <property type="entry name" value="Acetyltransf_1"/>
    <property type="match status" value="1"/>
</dbReference>
<keyword evidence="2" id="KW-0012">Acyltransferase</keyword>